<dbReference type="EMBL" id="PTIX01000006">
    <property type="protein sequence ID" value="PPK68067.1"/>
    <property type="molecule type" value="Genomic_DNA"/>
</dbReference>
<organism evidence="2 3">
    <name type="scientific">Actinokineospora auranticolor</name>
    <dbReference type="NCBI Taxonomy" id="155976"/>
    <lineage>
        <taxon>Bacteria</taxon>
        <taxon>Bacillati</taxon>
        <taxon>Actinomycetota</taxon>
        <taxon>Actinomycetes</taxon>
        <taxon>Pseudonocardiales</taxon>
        <taxon>Pseudonocardiaceae</taxon>
        <taxon>Actinokineospora</taxon>
    </lineage>
</organism>
<dbReference type="SMART" id="SM00530">
    <property type="entry name" value="HTH_XRE"/>
    <property type="match status" value="1"/>
</dbReference>
<dbReference type="InterPro" id="IPR001387">
    <property type="entry name" value="Cro/C1-type_HTH"/>
</dbReference>
<dbReference type="Gene3D" id="1.25.40.10">
    <property type="entry name" value="Tetratricopeptide repeat domain"/>
    <property type="match status" value="1"/>
</dbReference>
<name>A0A2S6GSB3_9PSEU</name>
<dbReference type="InterPro" id="IPR011990">
    <property type="entry name" value="TPR-like_helical_dom_sf"/>
</dbReference>
<dbReference type="Pfam" id="PF13560">
    <property type="entry name" value="HTH_31"/>
    <property type="match status" value="1"/>
</dbReference>
<protein>
    <submittedName>
        <fullName evidence="2">Helix-turn-helix protein</fullName>
    </submittedName>
</protein>
<dbReference type="AlphaFoldDB" id="A0A2S6GSB3"/>
<evidence type="ECO:0000313" key="3">
    <source>
        <dbReference type="Proteomes" id="UP000239203"/>
    </source>
</evidence>
<keyword evidence="3" id="KW-1185">Reference proteome</keyword>
<dbReference type="PROSITE" id="PS50943">
    <property type="entry name" value="HTH_CROC1"/>
    <property type="match status" value="1"/>
</dbReference>
<accession>A0A2S6GSB3</accession>
<proteinExistence type="predicted"/>
<dbReference type="InterPro" id="IPR010982">
    <property type="entry name" value="Lambda_DNA-bd_dom_sf"/>
</dbReference>
<sequence length="428" mass="46539">MGRESEVVLARRRQLGLRLAAFRRAAGLTQAELAERLLCDRSMVAHLERGRGRGTADWWRDADKALAAGGVLVDEYGEAVAVAAEVVARGRASALAEVQAQVGAFRQVSSDPLAGDDELAWELARRVAATDVSGETVGRLERAFDGLAVDYPKASPAALLVRLRAHLGYVAGLLDKRATLDERRRLVVVGGWMSLLAATCHVDLRQRHAAGAYLRTAASLARHAGHDEIRAWCYETEAWRVLTDGDFPRALELSRSARHHAPAGSSIAIQATAQEGRALARLGDRRATARVISQVHRLVAPLPTPDAEHHYRYDPHKAVAYTATTLAWAGDPAAEAHAREIIARLAPPGDTTRWPRRAASAHLDLALALANAGRHDEACQCAVRAIESGRIVPSNLWRVTEVVDRVGPNARTPDLQDAYRRLLDNIAR</sequence>
<comment type="caution">
    <text evidence="2">The sequence shown here is derived from an EMBL/GenBank/DDBJ whole genome shotgun (WGS) entry which is preliminary data.</text>
</comment>
<dbReference type="SUPFAM" id="SSF47413">
    <property type="entry name" value="lambda repressor-like DNA-binding domains"/>
    <property type="match status" value="1"/>
</dbReference>
<evidence type="ECO:0000259" key="1">
    <source>
        <dbReference type="PROSITE" id="PS50943"/>
    </source>
</evidence>
<reference evidence="2 3" key="1">
    <citation type="submission" date="2018-02" db="EMBL/GenBank/DDBJ databases">
        <title>Genomic Encyclopedia of Archaeal and Bacterial Type Strains, Phase II (KMG-II): from individual species to whole genera.</title>
        <authorList>
            <person name="Goeker M."/>
        </authorList>
    </citation>
    <scope>NUCLEOTIDE SEQUENCE [LARGE SCALE GENOMIC DNA]</scope>
    <source>
        <strain evidence="2 3">YU 961-1</strain>
    </source>
</reference>
<evidence type="ECO:0000313" key="2">
    <source>
        <dbReference type="EMBL" id="PPK68067.1"/>
    </source>
</evidence>
<dbReference type="Proteomes" id="UP000239203">
    <property type="component" value="Unassembled WGS sequence"/>
</dbReference>
<dbReference type="GO" id="GO:0003677">
    <property type="term" value="F:DNA binding"/>
    <property type="evidence" value="ECO:0007669"/>
    <property type="project" value="InterPro"/>
</dbReference>
<dbReference type="CDD" id="cd00093">
    <property type="entry name" value="HTH_XRE"/>
    <property type="match status" value="1"/>
</dbReference>
<gene>
    <name evidence="2" type="ORF">CLV40_106300</name>
</gene>
<feature type="domain" description="HTH cro/C1-type" evidence="1">
    <location>
        <begin position="19"/>
        <end position="51"/>
    </location>
</feature>
<dbReference type="SUPFAM" id="SSF48452">
    <property type="entry name" value="TPR-like"/>
    <property type="match status" value="1"/>
</dbReference>
<dbReference type="OrthoDB" id="3831424at2"/>
<dbReference type="Gene3D" id="1.10.260.40">
    <property type="entry name" value="lambda repressor-like DNA-binding domains"/>
    <property type="match status" value="1"/>
</dbReference>
<dbReference type="RefSeq" id="WP_104479331.1">
    <property type="nucleotide sequence ID" value="NZ_CP154825.1"/>
</dbReference>